<accession>A0A382NB09</accession>
<protein>
    <submittedName>
        <fullName evidence="2">Uncharacterized protein</fullName>
    </submittedName>
</protein>
<reference evidence="2" key="1">
    <citation type="submission" date="2018-05" db="EMBL/GenBank/DDBJ databases">
        <authorList>
            <person name="Lanie J.A."/>
            <person name="Ng W.-L."/>
            <person name="Kazmierczak K.M."/>
            <person name="Andrzejewski T.M."/>
            <person name="Davidsen T.M."/>
            <person name="Wayne K.J."/>
            <person name="Tettelin H."/>
            <person name="Glass J.I."/>
            <person name="Rusch D."/>
            <person name="Podicherti R."/>
            <person name="Tsui H.-C.T."/>
            <person name="Winkler M.E."/>
        </authorList>
    </citation>
    <scope>NUCLEOTIDE SEQUENCE</scope>
</reference>
<evidence type="ECO:0000256" key="1">
    <source>
        <dbReference type="SAM" id="Phobius"/>
    </source>
</evidence>
<keyword evidence="1" id="KW-1133">Transmembrane helix</keyword>
<feature type="transmembrane region" description="Helical" evidence="1">
    <location>
        <begin position="34"/>
        <end position="51"/>
    </location>
</feature>
<organism evidence="2">
    <name type="scientific">marine metagenome</name>
    <dbReference type="NCBI Taxonomy" id="408172"/>
    <lineage>
        <taxon>unclassified sequences</taxon>
        <taxon>metagenomes</taxon>
        <taxon>ecological metagenomes</taxon>
    </lineage>
</organism>
<keyword evidence="1" id="KW-0812">Transmembrane</keyword>
<dbReference type="AlphaFoldDB" id="A0A382NB09"/>
<proteinExistence type="predicted"/>
<gene>
    <name evidence="2" type="ORF">METZ01_LOCUS311238</name>
</gene>
<evidence type="ECO:0000313" key="2">
    <source>
        <dbReference type="EMBL" id="SVC58384.1"/>
    </source>
</evidence>
<name>A0A382NB09_9ZZZZ</name>
<feature type="transmembrane region" description="Helical" evidence="1">
    <location>
        <begin position="6"/>
        <end position="22"/>
    </location>
</feature>
<sequence length="52" mass="6225">MDYKVTSLLVAIWLVVWQVMMWKKIKLKKWQDYTMSAIGVSLVGWLVYLTFL</sequence>
<keyword evidence="1" id="KW-0472">Membrane</keyword>
<dbReference type="EMBL" id="UINC01099256">
    <property type="protein sequence ID" value="SVC58384.1"/>
    <property type="molecule type" value="Genomic_DNA"/>
</dbReference>